<comment type="caution">
    <text evidence="1">The sequence shown here is derived from an EMBL/GenBank/DDBJ whole genome shotgun (WGS) entry which is preliminary data.</text>
</comment>
<dbReference type="OrthoDB" id="2351036at2759"/>
<dbReference type="AlphaFoldDB" id="A0A4Y2LZ61"/>
<keyword evidence="2" id="KW-1185">Reference proteome</keyword>
<sequence>MDHSRQTRILKRDRRATLHHIATDFNDGESTSVSVRSLQRTVINMGSHSRRSTRVPLL</sequence>
<evidence type="ECO:0000313" key="1">
    <source>
        <dbReference type="EMBL" id="GBN20098.1"/>
    </source>
</evidence>
<gene>
    <name evidence="1" type="ORF">AVEN_25187_1</name>
</gene>
<evidence type="ECO:0008006" key="3">
    <source>
        <dbReference type="Google" id="ProtNLM"/>
    </source>
</evidence>
<feature type="non-terminal residue" evidence="1">
    <location>
        <position position="58"/>
    </location>
</feature>
<protein>
    <recommendedName>
        <fullName evidence="3">Transposase Tc1-like domain-containing protein</fullName>
    </recommendedName>
</protein>
<dbReference type="EMBL" id="BGPR01279529">
    <property type="protein sequence ID" value="GBN20098.1"/>
    <property type="molecule type" value="Genomic_DNA"/>
</dbReference>
<reference evidence="1 2" key="1">
    <citation type="journal article" date="2019" name="Sci. Rep.">
        <title>Orb-weaving spider Araneus ventricosus genome elucidates the spidroin gene catalogue.</title>
        <authorList>
            <person name="Kono N."/>
            <person name="Nakamura H."/>
            <person name="Ohtoshi R."/>
            <person name="Moran D.A.P."/>
            <person name="Shinohara A."/>
            <person name="Yoshida Y."/>
            <person name="Fujiwara M."/>
            <person name="Mori M."/>
            <person name="Tomita M."/>
            <person name="Arakawa K."/>
        </authorList>
    </citation>
    <scope>NUCLEOTIDE SEQUENCE [LARGE SCALE GENOMIC DNA]</scope>
</reference>
<evidence type="ECO:0000313" key="2">
    <source>
        <dbReference type="Proteomes" id="UP000499080"/>
    </source>
</evidence>
<organism evidence="1 2">
    <name type="scientific">Araneus ventricosus</name>
    <name type="common">Orbweaver spider</name>
    <name type="synonym">Epeira ventricosa</name>
    <dbReference type="NCBI Taxonomy" id="182803"/>
    <lineage>
        <taxon>Eukaryota</taxon>
        <taxon>Metazoa</taxon>
        <taxon>Ecdysozoa</taxon>
        <taxon>Arthropoda</taxon>
        <taxon>Chelicerata</taxon>
        <taxon>Arachnida</taxon>
        <taxon>Araneae</taxon>
        <taxon>Araneomorphae</taxon>
        <taxon>Entelegynae</taxon>
        <taxon>Araneoidea</taxon>
        <taxon>Araneidae</taxon>
        <taxon>Araneus</taxon>
    </lineage>
</organism>
<accession>A0A4Y2LZ61</accession>
<proteinExistence type="predicted"/>
<dbReference type="Proteomes" id="UP000499080">
    <property type="component" value="Unassembled WGS sequence"/>
</dbReference>
<name>A0A4Y2LZ61_ARAVE</name>